<accession>A0A5B7I9N3</accession>
<proteinExistence type="predicted"/>
<organism evidence="1 2">
    <name type="scientific">Portunus trituberculatus</name>
    <name type="common">Swimming crab</name>
    <name type="synonym">Neptunus trituberculatus</name>
    <dbReference type="NCBI Taxonomy" id="210409"/>
    <lineage>
        <taxon>Eukaryota</taxon>
        <taxon>Metazoa</taxon>
        <taxon>Ecdysozoa</taxon>
        <taxon>Arthropoda</taxon>
        <taxon>Crustacea</taxon>
        <taxon>Multicrustacea</taxon>
        <taxon>Malacostraca</taxon>
        <taxon>Eumalacostraca</taxon>
        <taxon>Eucarida</taxon>
        <taxon>Decapoda</taxon>
        <taxon>Pleocyemata</taxon>
        <taxon>Brachyura</taxon>
        <taxon>Eubrachyura</taxon>
        <taxon>Portunoidea</taxon>
        <taxon>Portunidae</taxon>
        <taxon>Portuninae</taxon>
        <taxon>Portunus</taxon>
    </lineage>
</organism>
<gene>
    <name evidence="1" type="ORF">E2C01_075032</name>
</gene>
<dbReference type="EMBL" id="VSRR010054058">
    <property type="protein sequence ID" value="MPC80452.1"/>
    <property type="molecule type" value="Genomic_DNA"/>
</dbReference>
<evidence type="ECO:0000313" key="2">
    <source>
        <dbReference type="Proteomes" id="UP000324222"/>
    </source>
</evidence>
<evidence type="ECO:0000313" key="1">
    <source>
        <dbReference type="EMBL" id="MPC80452.1"/>
    </source>
</evidence>
<reference evidence="1 2" key="1">
    <citation type="submission" date="2019-05" db="EMBL/GenBank/DDBJ databases">
        <title>Another draft genome of Portunus trituberculatus and its Hox gene families provides insights of decapod evolution.</title>
        <authorList>
            <person name="Jeong J.-H."/>
            <person name="Song I."/>
            <person name="Kim S."/>
            <person name="Choi T."/>
            <person name="Kim D."/>
            <person name="Ryu S."/>
            <person name="Kim W."/>
        </authorList>
    </citation>
    <scope>NUCLEOTIDE SEQUENCE [LARGE SCALE GENOMIC DNA]</scope>
    <source>
        <tissue evidence="1">Muscle</tissue>
    </source>
</reference>
<keyword evidence="2" id="KW-1185">Reference proteome</keyword>
<dbReference type="Proteomes" id="UP000324222">
    <property type="component" value="Unassembled WGS sequence"/>
</dbReference>
<dbReference type="AlphaFoldDB" id="A0A5B7I9N3"/>
<sequence length="72" mass="8037">MVRYIIDNCLRGLKSWRGRSPHGTQHATSSLNSCEWRSVLACSSSETLCFPPLSSVIDPYASFNTTLTYCGY</sequence>
<protein>
    <submittedName>
        <fullName evidence="1">Uncharacterized protein</fullName>
    </submittedName>
</protein>
<comment type="caution">
    <text evidence="1">The sequence shown here is derived from an EMBL/GenBank/DDBJ whole genome shotgun (WGS) entry which is preliminary data.</text>
</comment>
<name>A0A5B7I9N3_PORTR</name>